<accession>A0A2P2QBH6</accession>
<proteinExistence type="predicted"/>
<sequence>MPTWRSSVIRGTIMSCFKRHSRAHILPNWGFKISRYKSLDDFVWTPPASFNCKHSAIILVVAGKRREREFGGLCMLRCSRKDRPKHFCFLFDIGFAGASTVQSK</sequence>
<dbReference type="AlphaFoldDB" id="A0A2P2QBH6"/>
<name>A0A2P2QBH6_RHIMU</name>
<reference evidence="1" key="1">
    <citation type="submission" date="2018-02" db="EMBL/GenBank/DDBJ databases">
        <title>Rhizophora mucronata_Transcriptome.</title>
        <authorList>
            <person name="Meera S.P."/>
            <person name="Sreeshan A."/>
            <person name="Augustine A."/>
        </authorList>
    </citation>
    <scope>NUCLEOTIDE SEQUENCE</scope>
    <source>
        <tissue evidence="1">Leaf</tissue>
    </source>
</reference>
<evidence type="ECO:0000313" key="1">
    <source>
        <dbReference type="EMBL" id="MBX64267.1"/>
    </source>
</evidence>
<dbReference type="EMBL" id="GGEC01083783">
    <property type="protein sequence ID" value="MBX64267.1"/>
    <property type="molecule type" value="Transcribed_RNA"/>
</dbReference>
<organism evidence="1">
    <name type="scientific">Rhizophora mucronata</name>
    <name type="common">Asiatic mangrove</name>
    <dbReference type="NCBI Taxonomy" id="61149"/>
    <lineage>
        <taxon>Eukaryota</taxon>
        <taxon>Viridiplantae</taxon>
        <taxon>Streptophyta</taxon>
        <taxon>Embryophyta</taxon>
        <taxon>Tracheophyta</taxon>
        <taxon>Spermatophyta</taxon>
        <taxon>Magnoliopsida</taxon>
        <taxon>eudicotyledons</taxon>
        <taxon>Gunneridae</taxon>
        <taxon>Pentapetalae</taxon>
        <taxon>rosids</taxon>
        <taxon>fabids</taxon>
        <taxon>Malpighiales</taxon>
        <taxon>Rhizophoraceae</taxon>
        <taxon>Rhizophora</taxon>
    </lineage>
</organism>
<protein>
    <submittedName>
        <fullName evidence="1">Uncharacterized protein</fullName>
    </submittedName>
</protein>